<feature type="region of interest" description="Disordered" evidence="27">
    <location>
        <begin position="534"/>
        <end position="609"/>
    </location>
</feature>
<dbReference type="InterPro" id="IPR003903">
    <property type="entry name" value="UIM_dom"/>
</dbReference>
<dbReference type="InterPro" id="IPR018124">
    <property type="entry name" value="Calret/calnex_CS"/>
</dbReference>
<keyword evidence="16" id="KW-0256">Endoplasmic reticulum</keyword>
<dbReference type="GO" id="GO:0009986">
    <property type="term" value="C:cell surface"/>
    <property type="evidence" value="ECO:0007669"/>
    <property type="project" value="UniProtKB-SubCell"/>
</dbReference>
<feature type="disulfide bond" evidence="25">
    <location>
        <begin position="437"/>
        <end position="469"/>
    </location>
</feature>
<dbReference type="InterPro" id="IPR009033">
    <property type="entry name" value="Calreticulin/calnexin_P_dom_sf"/>
</dbReference>
<evidence type="ECO:0000259" key="29">
    <source>
        <dbReference type="PROSITE" id="PS50031"/>
    </source>
</evidence>
<evidence type="ECO:0000256" key="14">
    <source>
        <dbReference type="ARBA" id="ARBA00022734"/>
    </source>
</evidence>
<feature type="compositionally biased region" description="Low complexity" evidence="27">
    <location>
        <begin position="1522"/>
        <end position="1534"/>
    </location>
</feature>
<dbReference type="GO" id="GO:0036503">
    <property type="term" value="P:ERAD pathway"/>
    <property type="evidence" value="ECO:0007669"/>
    <property type="project" value="TreeGrafter"/>
</dbReference>
<dbReference type="PRINTS" id="PR00626">
    <property type="entry name" value="CALRETICULIN"/>
</dbReference>
<dbReference type="FunFam" id="3.40.50.300:FF:001222">
    <property type="entry name" value="Torsin family 3, member A"/>
    <property type="match status" value="1"/>
</dbReference>
<dbReference type="SUPFAM" id="SSF49899">
    <property type="entry name" value="Concanavalin A-like lectins/glucanases"/>
    <property type="match status" value="1"/>
</dbReference>
<dbReference type="InterPro" id="IPR010448">
    <property type="entry name" value="Torsin"/>
</dbReference>
<dbReference type="FunFam" id="2.60.120.200:FF:000122">
    <property type="entry name" value="Calreticulin 3"/>
    <property type="match status" value="1"/>
</dbReference>
<evidence type="ECO:0000256" key="13">
    <source>
        <dbReference type="ARBA" id="ARBA00022729"/>
    </source>
</evidence>
<feature type="domain" description="EH" evidence="29">
    <location>
        <begin position="849"/>
        <end position="937"/>
    </location>
</feature>
<keyword evidence="14" id="KW-0430">Lectin</keyword>
<evidence type="ECO:0000313" key="32">
    <source>
        <dbReference type="Proteomes" id="UP000606274"/>
    </source>
</evidence>
<dbReference type="GO" id="GO:0030246">
    <property type="term" value="F:carbohydrate binding"/>
    <property type="evidence" value="ECO:0007669"/>
    <property type="project" value="UniProtKB-KW"/>
</dbReference>
<evidence type="ECO:0000256" key="27">
    <source>
        <dbReference type="SAM" id="MobiDB-lite"/>
    </source>
</evidence>
<dbReference type="InterPro" id="IPR013320">
    <property type="entry name" value="ConA-like_dom_sf"/>
</dbReference>
<evidence type="ECO:0000256" key="25">
    <source>
        <dbReference type="PIRSR" id="PIRSR601580-3"/>
    </source>
</evidence>
<feature type="compositionally biased region" description="Polar residues" evidence="27">
    <location>
        <begin position="1409"/>
        <end position="1419"/>
    </location>
</feature>
<dbReference type="SUPFAM" id="SSF47473">
    <property type="entry name" value="EF-hand"/>
    <property type="match status" value="3"/>
</dbReference>
<evidence type="ECO:0000256" key="7">
    <source>
        <dbReference type="ARBA" id="ARBA00010983"/>
    </source>
</evidence>
<protein>
    <recommendedName>
        <fullName evidence="8">Calreticulin</fullName>
    </recommendedName>
</protein>
<dbReference type="InterPro" id="IPR011992">
    <property type="entry name" value="EF-hand-dom_pair"/>
</dbReference>
<keyword evidence="26" id="KW-0175">Coiled coil</keyword>
<keyword evidence="18" id="KW-0106">Calcium</keyword>
<dbReference type="GO" id="GO:0016887">
    <property type="term" value="F:ATP hydrolysis activity"/>
    <property type="evidence" value="ECO:0007669"/>
    <property type="project" value="InterPro"/>
</dbReference>
<keyword evidence="32" id="KW-1185">Reference proteome</keyword>
<dbReference type="SUPFAM" id="SSF63887">
    <property type="entry name" value="P-domain of calnexin/calreticulin"/>
    <property type="match status" value="1"/>
</dbReference>
<dbReference type="Pfam" id="PF00262">
    <property type="entry name" value="Calreticulin"/>
    <property type="match status" value="2"/>
</dbReference>
<feature type="region of interest" description="Disordered" evidence="27">
    <location>
        <begin position="1277"/>
        <end position="1347"/>
    </location>
</feature>
<evidence type="ECO:0000256" key="16">
    <source>
        <dbReference type="ARBA" id="ARBA00022824"/>
    </source>
</evidence>
<comment type="subcellular location">
    <subcellularLocation>
        <location evidence="1">Cell surface</location>
    </subcellularLocation>
    <subcellularLocation>
        <location evidence="4">Cytoplasm</location>
        <location evidence="4">Cytosol</location>
    </subcellularLocation>
    <subcellularLocation>
        <location evidence="24">Cytoplasmic vesicle</location>
        <location evidence="24">Secretory vesicle</location>
        <location evidence="24">Cortical granule</location>
    </subcellularLocation>
    <subcellularLocation>
        <location evidence="2">Endoplasmic reticulum lumen</location>
    </subcellularLocation>
    <subcellularLocation>
        <location evidence="5">Sarcoplasmic reticulum lumen</location>
    </subcellularLocation>
    <subcellularLocation>
        <location evidence="3">Secreted</location>
        <location evidence="3">Extracellular space</location>
        <location evidence="3">Extracellular matrix</location>
    </subcellularLocation>
</comment>
<dbReference type="SMART" id="SM00027">
    <property type="entry name" value="EH"/>
    <property type="match status" value="3"/>
</dbReference>
<dbReference type="SMART" id="SM00054">
    <property type="entry name" value="EFh"/>
    <property type="match status" value="3"/>
</dbReference>
<evidence type="ECO:0000256" key="24">
    <source>
        <dbReference type="ARBA" id="ARBA00037865"/>
    </source>
</evidence>
<dbReference type="InterPro" id="IPR002048">
    <property type="entry name" value="EF_hand_dom"/>
</dbReference>
<dbReference type="PROSITE" id="PS50031">
    <property type="entry name" value="EH"/>
    <property type="match status" value="3"/>
</dbReference>
<dbReference type="GO" id="GO:0033018">
    <property type="term" value="C:sarcoplasmic reticulum lumen"/>
    <property type="evidence" value="ECO:0007669"/>
    <property type="project" value="UniProtKB-SubCell"/>
</dbReference>
<dbReference type="InterPro" id="IPR018247">
    <property type="entry name" value="EF_Hand_1_Ca_BS"/>
</dbReference>
<dbReference type="InterPro" id="IPR001580">
    <property type="entry name" value="Calret/calnex"/>
</dbReference>
<name>A0A8T0ATL1_SILME</name>
<dbReference type="PROSITE" id="PS00803">
    <property type="entry name" value="CALRETICULIN_1"/>
    <property type="match status" value="1"/>
</dbReference>
<evidence type="ECO:0000256" key="5">
    <source>
        <dbReference type="ARBA" id="ARBA00004564"/>
    </source>
</evidence>
<evidence type="ECO:0000256" key="1">
    <source>
        <dbReference type="ARBA" id="ARBA00004241"/>
    </source>
</evidence>
<accession>A0A8T0ATL1</accession>
<dbReference type="InterPro" id="IPR000261">
    <property type="entry name" value="EH_dom"/>
</dbReference>
<feature type="signal peptide" evidence="28">
    <location>
        <begin position="1"/>
        <end position="17"/>
    </location>
</feature>
<dbReference type="GO" id="GO:0005509">
    <property type="term" value="F:calcium ion binding"/>
    <property type="evidence" value="ECO:0007669"/>
    <property type="project" value="InterPro"/>
</dbReference>
<evidence type="ECO:0000256" key="22">
    <source>
        <dbReference type="ARBA" id="ARBA00023186"/>
    </source>
</evidence>
<feature type="domain" description="EH" evidence="29">
    <location>
        <begin position="737"/>
        <end position="831"/>
    </location>
</feature>
<dbReference type="Gene3D" id="2.10.250.10">
    <property type="entry name" value="Calreticulin/calnexin, P domain"/>
    <property type="match status" value="1"/>
</dbReference>
<evidence type="ECO:0000259" key="30">
    <source>
        <dbReference type="PROSITE" id="PS50222"/>
    </source>
</evidence>
<dbReference type="PROSITE" id="PS00804">
    <property type="entry name" value="CALRETICULIN_2"/>
    <property type="match status" value="1"/>
</dbReference>
<evidence type="ECO:0000256" key="9">
    <source>
        <dbReference type="ARBA" id="ARBA00022490"/>
    </source>
</evidence>
<dbReference type="GO" id="GO:0005789">
    <property type="term" value="C:endoplasmic reticulum membrane"/>
    <property type="evidence" value="ECO:0007669"/>
    <property type="project" value="TreeGrafter"/>
</dbReference>
<evidence type="ECO:0000256" key="10">
    <source>
        <dbReference type="ARBA" id="ARBA00022525"/>
    </source>
</evidence>
<evidence type="ECO:0000256" key="8">
    <source>
        <dbReference type="ARBA" id="ARBA00015837"/>
    </source>
</evidence>
<feature type="region of interest" description="Disordered" evidence="27">
    <location>
        <begin position="1476"/>
        <end position="1591"/>
    </location>
</feature>
<dbReference type="Gene3D" id="1.10.238.10">
    <property type="entry name" value="EF-hand"/>
    <property type="match status" value="3"/>
</dbReference>
<keyword evidence="22" id="KW-0143">Chaperone</keyword>
<dbReference type="Pfam" id="PF12763">
    <property type="entry name" value="EH"/>
    <property type="match status" value="3"/>
</dbReference>
<dbReference type="CDD" id="cd00052">
    <property type="entry name" value="EH"/>
    <property type="match status" value="3"/>
</dbReference>
<dbReference type="SUPFAM" id="SSF90257">
    <property type="entry name" value="Myosin rod fragments"/>
    <property type="match status" value="1"/>
</dbReference>
<evidence type="ECO:0000256" key="3">
    <source>
        <dbReference type="ARBA" id="ARBA00004498"/>
    </source>
</evidence>
<dbReference type="GO" id="GO:0006457">
    <property type="term" value="P:protein folding"/>
    <property type="evidence" value="ECO:0007669"/>
    <property type="project" value="InterPro"/>
</dbReference>
<feature type="domain" description="EH" evidence="29">
    <location>
        <begin position="982"/>
        <end position="1072"/>
    </location>
</feature>
<keyword evidence="13 28" id="KW-0732">Signal</keyword>
<keyword evidence="15" id="KW-0677">Repeat</keyword>
<keyword evidence="11" id="KW-0272">Extracellular matrix</keyword>
<dbReference type="Pfam" id="PF06309">
    <property type="entry name" value="Torsin"/>
    <property type="match status" value="1"/>
</dbReference>
<feature type="coiled-coil region" evidence="26">
    <location>
        <begin position="1092"/>
        <end position="1266"/>
    </location>
</feature>
<keyword evidence="20" id="KW-0007">Acetylation</keyword>
<evidence type="ECO:0000256" key="19">
    <source>
        <dbReference type="ARBA" id="ARBA00022951"/>
    </source>
</evidence>
<feature type="chain" id="PRO_5035895550" description="Calreticulin" evidence="28">
    <location>
        <begin position="18"/>
        <end position="1760"/>
    </location>
</feature>
<dbReference type="PANTHER" id="PTHR11073">
    <property type="entry name" value="CALRETICULIN AND CALNEXIN"/>
    <property type="match status" value="1"/>
</dbReference>
<feature type="compositionally biased region" description="Low complexity" evidence="27">
    <location>
        <begin position="1420"/>
        <end position="1433"/>
    </location>
</feature>
<feature type="region of interest" description="Disordered" evidence="27">
    <location>
        <begin position="1617"/>
        <end position="1708"/>
    </location>
</feature>
<dbReference type="PROSITE" id="PS00018">
    <property type="entry name" value="EF_HAND_1"/>
    <property type="match status" value="2"/>
</dbReference>
<feature type="compositionally biased region" description="Acidic residues" evidence="27">
    <location>
        <begin position="584"/>
        <end position="593"/>
    </location>
</feature>
<feature type="domain" description="EF-hand" evidence="30">
    <location>
        <begin position="881"/>
        <end position="916"/>
    </location>
</feature>
<evidence type="ECO:0000256" key="2">
    <source>
        <dbReference type="ARBA" id="ARBA00004319"/>
    </source>
</evidence>
<dbReference type="Proteomes" id="UP000606274">
    <property type="component" value="Unassembled WGS sequence"/>
</dbReference>
<keyword evidence="10" id="KW-0964">Secreted</keyword>
<feature type="compositionally biased region" description="Polar residues" evidence="27">
    <location>
        <begin position="1286"/>
        <end position="1296"/>
    </location>
</feature>
<comment type="similarity">
    <text evidence="7">Belongs to the calreticulin family.</text>
</comment>
<feature type="domain" description="EF-hand" evidence="30">
    <location>
        <begin position="981"/>
        <end position="1016"/>
    </location>
</feature>
<evidence type="ECO:0000256" key="17">
    <source>
        <dbReference type="ARBA" id="ARBA00022833"/>
    </source>
</evidence>
<evidence type="ECO:0000256" key="6">
    <source>
        <dbReference type="ARBA" id="ARBA00006235"/>
    </source>
</evidence>
<evidence type="ECO:0000256" key="15">
    <source>
        <dbReference type="ARBA" id="ARBA00022737"/>
    </source>
</evidence>
<dbReference type="FunFam" id="2.10.250.10:FF:000002">
    <property type="entry name" value="Calreticulin"/>
    <property type="match status" value="1"/>
</dbReference>
<organism evidence="31 32">
    <name type="scientific">Silurus meridionalis</name>
    <name type="common">Southern catfish</name>
    <name type="synonym">Silurus soldatovi meridionalis</name>
    <dbReference type="NCBI Taxonomy" id="175797"/>
    <lineage>
        <taxon>Eukaryota</taxon>
        <taxon>Metazoa</taxon>
        <taxon>Chordata</taxon>
        <taxon>Craniata</taxon>
        <taxon>Vertebrata</taxon>
        <taxon>Euteleostomi</taxon>
        <taxon>Actinopterygii</taxon>
        <taxon>Neopterygii</taxon>
        <taxon>Teleostei</taxon>
        <taxon>Ostariophysi</taxon>
        <taxon>Siluriformes</taxon>
        <taxon>Siluridae</taxon>
        <taxon>Silurus</taxon>
    </lineage>
</organism>
<dbReference type="Gene3D" id="3.40.50.300">
    <property type="entry name" value="P-loop containing nucleotide triphosphate hydrolases"/>
    <property type="match status" value="1"/>
</dbReference>
<sequence length="1760" mass="197112">MLVFACFSALLAASVNANLFQFDSISNVSTYYFNYLYCHVWEGECQPNQDDATQQVPTENTWSWLSQDYMGMVSNWYCSIKQCCDSGDCRITNNITGLEQDLQMKLHGQHLAQSVVLKAIQGFINNPESNKPLTLSFHGWSGTGKNFVARMVADNLYRDGVKSECVRLFIAPFHFPHARLVDVYKGQLREAIRDMVLRCPQTLFIFDEAEKLHPGLIDAIKPYMDHYDNVDGVSYRKAIFLFLSNIGGAIINDVALDFWHSGQNREDIGMEDLEHRLRAESLEAEGGFSQSELMSGHLIDFFVPFLPLEYRHVTLCARDAFVTRGVEPDEATLDEVAKAMLVSIAFITAEPSVYLREQFEDGDGWKSRWVESTHKSDYGKFVLSAGKFYGDAEKDKGLQTSQDAHFYATSTRFEDFSNKDQPLVVQFTVKHEQSIDCGGGYIKLFPSSLKQEEMHGDSTYNIMFGPDICGPGTKKVHVIFNYKGKNHLINKDIRCKDDEYSHLYTLIVNPDNTYEVKIDNKKVESGSLEDDWDFLPTKKIKDPDAKKPEDWDEREKIDDPDDKKPEDWDKPETIPDPDAKKPDDWDEEMDGEWEPPMVTNPEYKGEWKPKQIDNPAYKGKWVHPEIDNPEYTPDAEIYKYSSFGVIGLDLWQVKSGTIFDNFLITNDPKLAEEIGNETWGATKDAEKKMKDVEKYGRDLDFVGHSLFLSSDISSAGWTSGNRNIMAANLSLTQLSSGNPVYDKYYRQVDPSGTGRVAAADAALFLKRSGLSDLVLGKIWDLADSERKGFLNKQQFFFALRLVACAQNDLEVALKSLAVAVPSPVFHETTSPLHPAGMTIDSPWAVKPEEKLKFDAIFESLMPVGGLLTGDKVKPVLLNSKLPVDVLGRVWELSDIDRDGMLDKDEFAVAMYLVYRALENEPVPMVLPPPLIPPSKRKKVNSPPVMPLLLSPPPIKERSSTHSAAQTLPAKPTPPQWVVSPGDKAKYDELFIKTDSDMDGLVSGPEVRDIFLKTGLPSGTLARIWELCDIGDIGKLTREQFALALYLINQKLSKGIDPPQALTPEMIPPSDKLSRQSNILSCQAADFSAIKELDSLSNEIMDLQREKSSVEQEIREKEESVRQRTTEVQDLQDEVQKESEELRKLQAERQEVQEALEKLDEQKLFLEEQLQLIRQQCSQENQLIQSLQAEHSEQEQRIGDYEEELVRTREELLCLQEQTRTLGEKVRSARAQLCPLQDAVSESHTQIAQMQERLAELKTEERDAQLTRIVLVEEPPLVNGTVPPAEQSKQLQWLQPTEQATKKPEDEEEEDEEEDLTPTEEPQELRVTEEQLEEELTEQSNSPKDLKVDLVEDLFTNMMSTSSTLSAAWPDDTEASPAILWEPKEVETKLQTSTTKVESPVPEQKEEPSQPITAPSQNSAPVVDFFPPDPFVDSDPFKSEDPFAKGVSDPFGGDPFKDTDPFATDSFFKQSFSTSFASEDPFASSDPFSSNTGSAEPDLFSAHLNNTAAPDPFPKSNTVTADPFSSSSGSAPFASKMDDLDDSDPFSSSAGAGNDPFAGSELSSKEAPAVANDPFAPGGTVVNADSDPDPFATVFGTGTETFVGGFADFKHLEKSNGADHFATSNTHSKNLFKEENQSDVPPALPPKTGTPTRPPPPPPGKRSNLCRSESSDSFQRRGMGEFSSLPAKDSVPDPFAPSAPSQVPREPDRFATFDKYPTEEDMIEWAKRESEREERERVARLTQQEQEDLELAIALSKSELS</sequence>
<evidence type="ECO:0000256" key="4">
    <source>
        <dbReference type="ARBA" id="ARBA00004514"/>
    </source>
</evidence>
<reference evidence="31" key="1">
    <citation type="submission" date="2020-08" db="EMBL/GenBank/DDBJ databases">
        <title>Chromosome-level assembly of Southern catfish (Silurus meridionalis) provides insights into visual adaptation to the nocturnal and benthic lifestyles.</title>
        <authorList>
            <person name="Zhang Y."/>
            <person name="Wang D."/>
            <person name="Peng Z."/>
        </authorList>
    </citation>
    <scope>NUCLEOTIDE SEQUENCE</scope>
    <source>
        <strain evidence="31">SWU-2019-XX</strain>
        <tissue evidence="31">Muscle</tissue>
    </source>
</reference>
<keyword evidence="9" id="KW-0963">Cytoplasm</keyword>
<evidence type="ECO:0000256" key="11">
    <source>
        <dbReference type="ARBA" id="ARBA00022530"/>
    </source>
</evidence>
<evidence type="ECO:0000256" key="26">
    <source>
        <dbReference type="SAM" id="Coils"/>
    </source>
</evidence>
<dbReference type="Gene3D" id="2.60.120.200">
    <property type="match status" value="1"/>
</dbReference>
<keyword evidence="19" id="KW-0703">Sarcoplasmic reticulum</keyword>
<keyword evidence="23" id="KW-0968">Cytoplasmic vesicle</keyword>
<evidence type="ECO:0000256" key="20">
    <source>
        <dbReference type="ARBA" id="ARBA00022990"/>
    </source>
</evidence>
<proteinExistence type="inferred from homology"/>
<dbReference type="SUPFAM" id="SSF52540">
    <property type="entry name" value="P-loop containing nucleoside triphosphate hydrolases"/>
    <property type="match status" value="1"/>
</dbReference>
<keyword evidence="21 25" id="KW-1015">Disulfide bond</keyword>
<dbReference type="EMBL" id="JABFDY010000017">
    <property type="protein sequence ID" value="KAF7695410.1"/>
    <property type="molecule type" value="Genomic_DNA"/>
</dbReference>
<dbReference type="PANTHER" id="PTHR11073:SF16">
    <property type="entry name" value="CALRETICULIN"/>
    <property type="match status" value="1"/>
</dbReference>
<evidence type="ECO:0000256" key="18">
    <source>
        <dbReference type="ARBA" id="ARBA00022837"/>
    </source>
</evidence>
<evidence type="ECO:0000256" key="21">
    <source>
        <dbReference type="ARBA" id="ARBA00023157"/>
    </source>
</evidence>
<evidence type="ECO:0000313" key="31">
    <source>
        <dbReference type="EMBL" id="KAF7695410.1"/>
    </source>
</evidence>
<dbReference type="PROSITE" id="PS00805">
    <property type="entry name" value="CALRETICULIN_REPEAT"/>
    <property type="match status" value="1"/>
</dbReference>
<comment type="similarity">
    <text evidence="6">Belongs to the ClpA/ClpB family. Torsin subfamily.</text>
</comment>
<evidence type="ECO:0000256" key="23">
    <source>
        <dbReference type="ARBA" id="ARBA00023329"/>
    </source>
</evidence>
<evidence type="ECO:0000256" key="12">
    <source>
        <dbReference type="ARBA" id="ARBA00022723"/>
    </source>
</evidence>
<dbReference type="GO" id="GO:0060473">
    <property type="term" value="C:cortical granule"/>
    <property type="evidence" value="ECO:0007669"/>
    <property type="project" value="UniProtKB-SubCell"/>
</dbReference>
<feature type="compositionally biased region" description="Basic and acidic residues" evidence="27">
    <location>
        <begin position="539"/>
        <end position="583"/>
    </location>
</feature>
<gene>
    <name evidence="31" type="ORF">HF521_007133</name>
</gene>
<feature type="region of interest" description="Disordered" evidence="27">
    <location>
        <begin position="952"/>
        <end position="978"/>
    </location>
</feature>
<feature type="compositionally biased region" description="Acidic residues" evidence="27">
    <location>
        <begin position="1305"/>
        <end position="1321"/>
    </location>
</feature>
<comment type="caution">
    <text evidence="31">The sequence shown here is derived from an EMBL/GenBank/DDBJ whole genome shotgun (WGS) entry which is preliminary data.</text>
</comment>
<keyword evidence="17" id="KW-0862">Zinc</keyword>
<dbReference type="GO" id="GO:0005524">
    <property type="term" value="F:ATP binding"/>
    <property type="evidence" value="ECO:0007669"/>
    <property type="project" value="InterPro"/>
</dbReference>
<dbReference type="GO" id="GO:0005829">
    <property type="term" value="C:cytosol"/>
    <property type="evidence" value="ECO:0007669"/>
    <property type="project" value="UniProtKB-SubCell"/>
</dbReference>
<dbReference type="PROSITE" id="PS50330">
    <property type="entry name" value="UIM"/>
    <property type="match status" value="2"/>
</dbReference>
<dbReference type="GO" id="GO:0051082">
    <property type="term" value="F:unfolded protein binding"/>
    <property type="evidence" value="ECO:0007669"/>
    <property type="project" value="InterPro"/>
</dbReference>
<evidence type="ECO:0000256" key="28">
    <source>
        <dbReference type="SAM" id="SignalP"/>
    </source>
</evidence>
<keyword evidence="12" id="KW-0479">Metal-binding</keyword>
<dbReference type="InterPro" id="IPR027417">
    <property type="entry name" value="P-loop_NTPase"/>
</dbReference>
<feature type="region of interest" description="Disordered" evidence="27">
    <location>
        <begin position="1362"/>
        <end position="1461"/>
    </location>
</feature>
<dbReference type="PROSITE" id="PS50222">
    <property type="entry name" value="EF_HAND_2"/>
    <property type="match status" value="2"/>
</dbReference>